<evidence type="ECO:0000313" key="1">
    <source>
        <dbReference type="EMBL" id="QLB51541.1"/>
    </source>
</evidence>
<sequence>MKLKIGLYESPRKLVEAIAKETSVPDTITPIEFSTGVINEGKESEFLYANLTAVDSELREKFESIGQEEHCPTFKVKLRGYKGEDLTPLIGKELTFTEYEVAFVFDKYKQPIGLSLVLELSSISVI</sequence>
<dbReference type="EMBL" id="CP040556">
    <property type="protein sequence ID" value="QLB51541.1"/>
    <property type="molecule type" value="Genomic_DNA"/>
</dbReference>
<name>A0A7H8V519_STRSA</name>
<organism evidence="1 2">
    <name type="scientific">Streptococcus sanguinis</name>
    <dbReference type="NCBI Taxonomy" id="1305"/>
    <lineage>
        <taxon>Bacteria</taxon>
        <taxon>Bacillati</taxon>
        <taxon>Bacillota</taxon>
        <taxon>Bacilli</taxon>
        <taxon>Lactobacillales</taxon>
        <taxon>Streptococcaceae</taxon>
        <taxon>Streptococcus</taxon>
    </lineage>
</organism>
<proteinExistence type="predicted"/>
<accession>A0A7H8V519</accession>
<protein>
    <submittedName>
        <fullName evidence="1">Uncharacterized protein</fullName>
    </submittedName>
</protein>
<gene>
    <name evidence="1" type="ORF">FFV08_01915</name>
</gene>
<evidence type="ECO:0000313" key="2">
    <source>
        <dbReference type="Proteomes" id="UP000509410"/>
    </source>
</evidence>
<dbReference type="Proteomes" id="UP000509410">
    <property type="component" value="Chromosome"/>
</dbReference>
<reference evidence="1 2" key="1">
    <citation type="submission" date="2019-05" db="EMBL/GenBank/DDBJ databases">
        <title>The organization of the Streptococcus sanguinis genomes.</title>
        <authorList>
            <person name="Wu C.H."/>
            <person name="Chen Y.Y.M."/>
            <person name="Wang H.Y."/>
        </authorList>
    </citation>
    <scope>NUCLEOTIDE SEQUENCE [LARGE SCALE GENOMIC DNA]</scope>
    <source>
        <strain evidence="1 2">CGMH010</strain>
    </source>
</reference>
<dbReference type="AlphaFoldDB" id="A0A7H8V519"/>